<keyword evidence="10" id="KW-1185">Reference proteome</keyword>
<dbReference type="Pfam" id="PF00085">
    <property type="entry name" value="Thioredoxin"/>
    <property type="match status" value="1"/>
</dbReference>
<dbReference type="EC" id="5.3.4.1" evidence="4"/>
<dbReference type="PANTHER" id="PTHR18929">
    <property type="entry name" value="PROTEIN DISULFIDE ISOMERASE"/>
    <property type="match status" value="1"/>
</dbReference>
<evidence type="ECO:0000259" key="8">
    <source>
        <dbReference type="PROSITE" id="PS51352"/>
    </source>
</evidence>
<protein>
    <recommendedName>
        <fullName evidence="4">protein disulfide-isomerase</fullName>
        <ecNumber evidence="4">5.3.4.1</ecNumber>
    </recommendedName>
</protein>
<dbReference type="AlphaFoldDB" id="A0A1Q9D8P7"/>
<dbReference type="GO" id="GO:0005788">
    <property type="term" value="C:endoplasmic reticulum lumen"/>
    <property type="evidence" value="ECO:0007669"/>
    <property type="project" value="UniProtKB-SubCell"/>
</dbReference>
<comment type="caution">
    <text evidence="9">The sequence shown here is derived from an EMBL/GenBank/DDBJ whole genome shotgun (WGS) entry which is preliminary data.</text>
</comment>
<keyword evidence="5" id="KW-0256">Endoplasmic reticulum</keyword>
<comment type="subcellular location">
    <subcellularLocation>
        <location evidence="2">Endoplasmic reticulum lumen</location>
    </subcellularLocation>
</comment>
<sequence length="381" mass="42516">MVLSECYCRPVVQQRAAEYARMLPWLAVLLPLCLLGKKQLPVTLTAGNPDGRKGEKAFLETINGTKSVVVSFTSLRTSCKPCSELQPEFKKAAKKLKKKGFLCGVVDTDLAVNVNLKDVHNVTSIPSMHLFRKGQALSKLEGFQSSASIEQWVAAVDIPQVEVFETQASFDKAVRSRKWTETMFAATGGPMLQDLMDSAAVKGHSDGWASRMRFLFWSDGGRGRPFGAVYRGVNEMEHFDASGQVSTEMLEEFLKTEHLPLFGMATMDDLASVFGKGSKGNVFVCFDPEAFETQAKKYARAFQKVAKKWKSYGFVFFNVRDPVAKLLQMDCKEFPSVTLKLLAKPFRTFTKSFAKEEPTEKVLAQFMKESIESNRQASSEL</sequence>
<evidence type="ECO:0000313" key="9">
    <source>
        <dbReference type="EMBL" id="OLP91521.1"/>
    </source>
</evidence>
<keyword evidence="6" id="KW-0413">Isomerase</keyword>
<evidence type="ECO:0000256" key="1">
    <source>
        <dbReference type="ARBA" id="ARBA00001182"/>
    </source>
</evidence>
<keyword evidence="7" id="KW-0676">Redox-active center</keyword>
<dbReference type="OrthoDB" id="417909at2759"/>
<dbReference type="SUPFAM" id="SSF52833">
    <property type="entry name" value="Thioredoxin-like"/>
    <property type="match status" value="1"/>
</dbReference>
<feature type="domain" description="Thioredoxin" evidence="8">
    <location>
        <begin position="33"/>
        <end position="158"/>
    </location>
</feature>
<dbReference type="EMBL" id="LSRX01000661">
    <property type="protein sequence ID" value="OLP91521.1"/>
    <property type="molecule type" value="Genomic_DNA"/>
</dbReference>
<evidence type="ECO:0000256" key="4">
    <source>
        <dbReference type="ARBA" id="ARBA00012723"/>
    </source>
</evidence>
<reference evidence="9 10" key="1">
    <citation type="submission" date="2016-02" db="EMBL/GenBank/DDBJ databases">
        <title>Genome analysis of coral dinoflagellate symbionts highlights evolutionary adaptations to a symbiotic lifestyle.</title>
        <authorList>
            <person name="Aranda M."/>
            <person name="Li Y."/>
            <person name="Liew Y.J."/>
            <person name="Baumgarten S."/>
            <person name="Simakov O."/>
            <person name="Wilson M."/>
            <person name="Piel J."/>
            <person name="Ashoor H."/>
            <person name="Bougouffa S."/>
            <person name="Bajic V.B."/>
            <person name="Ryu T."/>
            <person name="Ravasi T."/>
            <person name="Bayer T."/>
            <person name="Micklem G."/>
            <person name="Kim H."/>
            <person name="Bhak J."/>
            <person name="Lajeunesse T.C."/>
            <person name="Voolstra C.R."/>
        </authorList>
    </citation>
    <scope>NUCLEOTIDE SEQUENCE [LARGE SCALE GENOMIC DNA]</scope>
    <source>
        <strain evidence="9 10">CCMP2467</strain>
    </source>
</reference>
<dbReference type="GO" id="GO:0006457">
    <property type="term" value="P:protein folding"/>
    <property type="evidence" value="ECO:0007669"/>
    <property type="project" value="TreeGrafter"/>
</dbReference>
<evidence type="ECO:0000256" key="3">
    <source>
        <dbReference type="ARBA" id="ARBA00006347"/>
    </source>
</evidence>
<dbReference type="Gene3D" id="3.40.30.10">
    <property type="entry name" value="Glutaredoxin"/>
    <property type="match status" value="2"/>
</dbReference>
<dbReference type="PANTHER" id="PTHR18929:SF132">
    <property type="entry name" value="PROTEIN DISULFIDE-ISOMERASE A3"/>
    <property type="match status" value="1"/>
</dbReference>
<comment type="catalytic activity">
    <reaction evidence="1">
        <text>Catalyzes the rearrangement of -S-S- bonds in proteins.</text>
        <dbReference type="EC" id="5.3.4.1"/>
    </reaction>
</comment>
<dbReference type="GO" id="GO:0003756">
    <property type="term" value="F:protein disulfide isomerase activity"/>
    <property type="evidence" value="ECO:0007669"/>
    <property type="project" value="UniProtKB-EC"/>
</dbReference>
<evidence type="ECO:0000256" key="5">
    <source>
        <dbReference type="ARBA" id="ARBA00022824"/>
    </source>
</evidence>
<proteinExistence type="inferred from homology"/>
<accession>A0A1Q9D8P7</accession>
<name>A0A1Q9D8P7_SYMMI</name>
<dbReference type="GO" id="GO:0034976">
    <property type="term" value="P:response to endoplasmic reticulum stress"/>
    <property type="evidence" value="ECO:0007669"/>
    <property type="project" value="TreeGrafter"/>
</dbReference>
<dbReference type="InterPro" id="IPR013766">
    <property type="entry name" value="Thioredoxin_domain"/>
</dbReference>
<evidence type="ECO:0000313" key="10">
    <source>
        <dbReference type="Proteomes" id="UP000186817"/>
    </source>
</evidence>
<dbReference type="PROSITE" id="PS51352">
    <property type="entry name" value="THIOREDOXIN_2"/>
    <property type="match status" value="1"/>
</dbReference>
<evidence type="ECO:0000256" key="2">
    <source>
        <dbReference type="ARBA" id="ARBA00004319"/>
    </source>
</evidence>
<dbReference type="Proteomes" id="UP000186817">
    <property type="component" value="Unassembled WGS sequence"/>
</dbReference>
<gene>
    <name evidence="9" type="primary">bdbA</name>
    <name evidence="9" type="ORF">AK812_SmicGene26780</name>
</gene>
<evidence type="ECO:0000256" key="6">
    <source>
        <dbReference type="ARBA" id="ARBA00023235"/>
    </source>
</evidence>
<evidence type="ECO:0000256" key="7">
    <source>
        <dbReference type="ARBA" id="ARBA00023284"/>
    </source>
</evidence>
<dbReference type="CDD" id="cd02947">
    <property type="entry name" value="TRX_family"/>
    <property type="match status" value="1"/>
</dbReference>
<organism evidence="9 10">
    <name type="scientific">Symbiodinium microadriaticum</name>
    <name type="common">Dinoflagellate</name>
    <name type="synonym">Zooxanthella microadriatica</name>
    <dbReference type="NCBI Taxonomy" id="2951"/>
    <lineage>
        <taxon>Eukaryota</taxon>
        <taxon>Sar</taxon>
        <taxon>Alveolata</taxon>
        <taxon>Dinophyceae</taxon>
        <taxon>Suessiales</taxon>
        <taxon>Symbiodiniaceae</taxon>
        <taxon>Symbiodinium</taxon>
    </lineage>
</organism>
<comment type="similarity">
    <text evidence="3">Belongs to the protein disulfide isomerase family.</text>
</comment>
<dbReference type="InterPro" id="IPR036249">
    <property type="entry name" value="Thioredoxin-like_sf"/>
</dbReference>